<name>A0A917PQ13_9MICO</name>
<accession>A0A917PQ13</accession>
<dbReference type="RefSeq" id="WP_188743998.1">
    <property type="nucleotide sequence ID" value="NZ_BAABFW010000005.1"/>
</dbReference>
<dbReference type="Gene3D" id="3.30.572.10">
    <property type="entry name" value="Thymidylate synthase/dCMP hydroxymethylase domain"/>
    <property type="match status" value="1"/>
</dbReference>
<dbReference type="Proteomes" id="UP000636956">
    <property type="component" value="Unassembled WGS sequence"/>
</dbReference>
<evidence type="ECO:0000313" key="2">
    <source>
        <dbReference type="Proteomes" id="UP000636956"/>
    </source>
</evidence>
<protein>
    <recommendedName>
        <fullName evidence="3">Thymidylate synthase</fullName>
    </recommendedName>
</protein>
<evidence type="ECO:0000313" key="1">
    <source>
        <dbReference type="EMBL" id="GGJ87449.1"/>
    </source>
</evidence>
<reference evidence="1" key="2">
    <citation type="submission" date="2020-09" db="EMBL/GenBank/DDBJ databases">
        <authorList>
            <person name="Sun Q."/>
            <person name="Zhou Y."/>
        </authorList>
    </citation>
    <scope>NUCLEOTIDE SEQUENCE</scope>
    <source>
        <strain evidence="1">CGMCC 1.8984</strain>
    </source>
</reference>
<evidence type="ECO:0008006" key="3">
    <source>
        <dbReference type="Google" id="ProtNLM"/>
    </source>
</evidence>
<gene>
    <name evidence="1" type="ORF">GCM10011372_27440</name>
</gene>
<organism evidence="1 2">
    <name type="scientific">Agromyces bauzanensis</name>
    <dbReference type="NCBI Taxonomy" id="1308924"/>
    <lineage>
        <taxon>Bacteria</taxon>
        <taxon>Bacillati</taxon>
        <taxon>Actinomycetota</taxon>
        <taxon>Actinomycetes</taxon>
        <taxon>Micrococcales</taxon>
        <taxon>Microbacteriaceae</taxon>
        <taxon>Agromyces</taxon>
    </lineage>
</organism>
<sequence length="286" mass="31126">MSRPLPPARGISEAWVEVLEAMNAEPDGTATNVMVTIPAPSSADQVAVRRVLDEELRKRGNHEVSTVANTLFPSAFYMPPDFAWSPELPQAQVDELDAAASSLYAEYLEILPLLTRVQANKGGTYFSRMIAWPGKVGPGTNQLHERVTYLRSELTHGRRTSNASDLVIAGDGEGVGIQEYAATDRRTRGFPCLVHIDLSVHKGTLALTAIYRHWHLITRAYGNMLGLARLQEFMCQQTGLAVGELVVIAGYANAEHSEYGGRSGVTALLERARALPDTPEDETAAA</sequence>
<proteinExistence type="predicted"/>
<dbReference type="InterPro" id="IPR036926">
    <property type="entry name" value="Thymidate_synth/dCMP_Mease_sf"/>
</dbReference>
<dbReference type="SUPFAM" id="SSF55831">
    <property type="entry name" value="Thymidylate synthase/dCMP hydroxymethylase"/>
    <property type="match status" value="1"/>
</dbReference>
<dbReference type="EMBL" id="BMMD01000017">
    <property type="protein sequence ID" value="GGJ87449.1"/>
    <property type="molecule type" value="Genomic_DNA"/>
</dbReference>
<keyword evidence="2" id="KW-1185">Reference proteome</keyword>
<comment type="caution">
    <text evidence="1">The sequence shown here is derived from an EMBL/GenBank/DDBJ whole genome shotgun (WGS) entry which is preliminary data.</text>
</comment>
<dbReference type="AlphaFoldDB" id="A0A917PQ13"/>
<reference evidence="1" key="1">
    <citation type="journal article" date="2014" name="Int. J. Syst. Evol. Microbiol.">
        <title>Complete genome sequence of Corynebacterium casei LMG S-19264T (=DSM 44701T), isolated from a smear-ripened cheese.</title>
        <authorList>
            <consortium name="US DOE Joint Genome Institute (JGI-PGF)"/>
            <person name="Walter F."/>
            <person name="Albersmeier A."/>
            <person name="Kalinowski J."/>
            <person name="Ruckert C."/>
        </authorList>
    </citation>
    <scope>NUCLEOTIDE SEQUENCE</scope>
    <source>
        <strain evidence="1">CGMCC 1.8984</strain>
    </source>
</reference>